<dbReference type="EMBL" id="JABXXQ010000007">
    <property type="protein sequence ID" value="NVN28978.1"/>
    <property type="molecule type" value="Genomic_DNA"/>
</dbReference>
<dbReference type="EMBL" id="JACHXV010000022">
    <property type="protein sequence ID" value="MBB3175217.1"/>
    <property type="molecule type" value="Genomic_DNA"/>
</dbReference>
<dbReference type="Proteomes" id="UP000565205">
    <property type="component" value="Unassembled WGS sequence"/>
</dbReference>
<dbReference type="AlphaFoldDB" id="A0A839UZ97"/>
<evidence type="ECO:0000313" key="1">
    <source>
        <dbReference type="EMBL" id="MBB3175217.1"/>
    </source>
</evidence>
<name>A0A839UZ97_9PROT</name>
<sequence length="95" mass="10244">MFPYPNPRLRPGLAASALLTQDTAAAMVAAITGARPFHQAGQVHVLADVGRVRLPVHIHPGGTICLGRRAIALERLATLVRDLRALEAAHREARR</sequence>
<dbReference type="RefSeq" id="WP_176621709.1">
    <property type="nucleotide sequence ID" value="NZ_JABXXQ010000007.1"/>
</dbReference>
<organism evidence="1 3">
    <name type="scientific">Endobacter medicaginis</name>
    <dbReference type="NCBI Taxonomy" id="1181271"/>
    <lineage>
        <taxon>Bacteria</taxon>
        <taxon>Pseudomonadati</taxon>
        <taxon>Pseudomonadota</taxon>
        <taxon>Alphaproteobacteria</taxon>
        <taxon>Acetobacterales</taxon>
        <taxon>Acetobacteraceae</taxon>
        <taxon>Endobacter</taxon>
    </lineage>
</organism>
<accession>A0A839UZ97</accession>
<keyword evidence="3" id="KW-1185">Reference proteome</keyword>
<dbReference type="Proteomes" id="UP000557688">
    <property type="component" value="Unassembled WGS sequence"/>
</dbReference>
<proteinExistence type="predicted"/>
<evidence type="ECO:0000313" key="2">
    <source>
        <dbReference type="EMBL" id="NVN28978.1"/>
    </source>
</evidence>
<reference evidence="1 3" key="2">
    <citation type="submission" date="2020-08" db="EMBL/GenBank/DDBJ databases">
        <title>Genomic Encyclopedia of Type Strains, Phase III (KMG-III): the genomes of soil and plant-associated and newly described type strains.</title>
        <authorList>
            <person name="Whitman W."/>
        </authorList>
    </citation>
    <scope>NUCLEOTIDE SEQUENCE [LARGE SCALE GENOMIC DNA]</scope>
    <source>
        <strain evidence="1 3">CECT 8088</strain>
    </source>
</reference>
<evidence type="ECO:0000313" key="4">
    <source>
        <dbReference type="Proteomes" id="UP000565205"/>
    </source>
</evidence>
<reference evidence="2 4" key="1">
    <citation type="submission" date="2020-06" db="EMBL/GenBank/DDBJ databases">
        <title>Description of novel acetic acid bacteria.</title>
        <authorList>
            <person name="Sombolestani A."/>
        </authorList>
    </citation>
    <scope>NUCLEOTIDE SEQUENCE [LARGE SCALE GENOMIC DNA]</scope>
    <source>
        <strain evidence="2 4">LMG 26838</strain>
    </source>
</reference>
<protein>
    <submittedName>
        <fullName evidence="1">Uncharacterized protein</fullName>
    </submittedName>
</protein>
<evidence type="ECO:0000313" key="3">
    <source>
        <dbReference type="Proteomes" id="UP000557688"/>
    </source>
</evidence>
<gene>
    <name evidence="1" type="ORF">FHR90_003071</name>
    <name evidence="2" type="ORF">HUK83_01265</name>
</gene>
<comment type="caution">
    <text evidence="1">The sequence shown here is derived from an EMBL/GenBank/DDBJ whole genome shotgun (WGS) entry which is preliminary data.</text>
</comment>